<reference evidence="2" key="1">
    <citation type="submission" date="2017-01" db="EMBL/GenBank/DDBJ databases">
        <authorList>
            <person name="Varghese N."/>
            <person name="Submissions S."/>
        </authorList>
    </citation>
    <scope>NUCLEOTIDE SEQUENCE [LARGE SCALE GENOMIC DNA]</scope>
    <source>
        <strain evidence="2">DM9</strain>
    </source>
</reference>
<evidence type="ECO:0008006" key="3">
    <source>
        <dbReference type="Google" id="ProtNLM"/>
    </source>
</evidence>
<evidence type="ECO:0000313" key="2">
    <source>
        <dbReference type="Proteomes" id="UP000185924"/>
    </source>
</evidence>
<dbReference type="Proteomes" id="UP000185924">
    <property type="component" value="Unassembled WGS sequence"/>
</dbReference>
<protein>
    <recommendedName>
        <fullName evidence="3">Tellurite resistance protein TerB</fullName>
    </recommendedName>
</protein>
<dbReference type="AlphaFoldDB" id="A0A1N6Z9J9"/>
<sequence>MQTTVLDHELKTHFLNLYFLALSDTQIDTQELEMLFKLGQERGIQKEEIEQIILQPDSTKFTIPQDTVTKIEYLYDYVTMILADGKVDEHEHLTLKKFCLKFGFDERNVPAIMQFLIEEAMNGTDKREIIEQVKQTL</sequence>
<name>A0A1N6Z9J9_9BACT</name>
<dbReference type="InterPro" id="IPR029024">
    <property type="entry name" value="TerB-like"/>
</dbReference>
<organism evidence="1 2">
    <name type="scientific">Pontibacter lucknowensis</name>
    <dbReference type="NCBI Taxonomy" id="1077936"/>
    <lineage>
        <taxon>Bacteria</taxon>
        <taxon>Pseudomonadati</taxon>
        <taxon>Bacteroidota</taxon>
        <taxon>Cytophagia</taxon>
        <taxon>Cytophagales</taxon>
        <taxon>Hymenobacteraceae</taxon>
        <taxon>Pontibacter</taxon>
    </lineage>
</organism>
<proteinExistence type="predicted"/>
<dbReference type="EMBL" id="FTNM01000004">
    <property type="protein sequence ID" value="SIR23484.1"/>
    <property type="molecule type" value="Genomic_DNA"/>
</dbReference>
<dbReference type="Gene3D" id="1.10.3680.10">
    <property type="entry name" value="TerB-like"/>
    <property type="match status" value="1"/>
</dbReference>
<dbReference type="STRING" id="1077936.SAMN05421545_2842"/>
<dbReference type="RefSeq" id="WP_076422581.1">
    <property type="nucleotide sequence ID" value="NZ_FTNM01000004.1"/>
</dbReference>
<evidence type="ECO:0000313" key="1">
    <source>
        <dbReference type="EMBL" id="SIR23484.1"/>
    </source>
</evidence>
<gene>
    <name evidence="1" type="ORF">SAMN05421545_2842</name>
</gene>
<dbReference type="OrthoDB" id="668709at2"/>
<dbReference type="SUPFAM" id="SSF158682">
    <property type="entry name" value="TerB-like"/>
    <property type="match status" value="1"/>
</dbReference>
<keyword evidence="2" id="KW-1185">Reference proteome</keyword>
<accession>A0A1N6Z9J9</accession>